<reference evidence="1 2" key="1">
    <citation type="submission" date="2017-07" db="EMBL/GenBank/DDBJ databases">
        <title>First draft Genome Sequence of Nocardia cerradoensis isolated from human infection.</title>
        <authorList>
            <person name="Carrasco G."/>
        </authorList>
    </citation>
    <scope>NUCLEOTIDE SEQUENCE [LARGE SCALE GENOMIC DNA]</scope>
    <source>
        <strain evidence="1 2">CNM20130759</strain>
    </source>
</reference>
<organism evidence="1 2">
    <name type="scientific">Nocardia cerradoensis</name>
    <dbReference type="NCBI Taxonomy" id="85688"/>
    <lineage>
        <taxon>Bacteria</taxon>
        <taxon>Bacillati</taxon>
        <taxon>Actinomycetota</taxon>
        <taxon>Actinomycetes</taxon>
        <taxon>Mycobacteriales</taxon>
        <taxon>Nocardiaceae</taxon>
        <taxon>Nocardia</taxon>
    </lineage>
</organism>
<name>A0A231GWI9_9NOCA</name>
<sequence length="70" mass="7668">MVFGFHVGSPSRRDGTGPARIRLHPGDYRAPLHQTLGSDSLDLAQARVRMLRAEIESARPLAITTDIVES</sequence>
<proteinExistence type="predicted"/>
<evidence type="ECO:0000313" key="2">
    <source>
        <dbReference type="Proteomes" id="UP000215506"/>
    </source>
</evidence>
<comment type="caution">
    <text evidence="1">The sequence shown here is derived from an EMBL/GenBank/DDBJ whole genome shotgun (WGS) entry which is preliminary data.</text>
</comment>
<dbReference type="AlphaFoldDB" id="A0A231GWI9"/>
<gene>
    <name evidence="1" type="ORF">B7C42_06996</name>
</gene>
<dbReference type="Proteomes" id="UP000215506">
    <property type="component" value="Unassembled WGS sequence"/>
</dbReference>
<protein>
    <submittedName>
        <fullName evidence="1">Uncharacterized protein</fullName>
    </submittedName>
</protein>
<accession>A0A231GWI9</accession>
<evidence type="ECO:0000313" key="1">
    <source>
        <dbReference type="EMBL" id="OXR40861.1"/>
    </source>
</evidence>
<keyword evidence="2" id="KW-1185">Reference proteome</keyword>
<dbReference type="EMBL" id="NGAF01000025">
    <property type="protein sequence ID" value="OXR40861.1"/>
    <property type="molecule type" value="Genomic_DNA"/>
</dbReference>